<comment type="caution">
    <text evidence="2">The sequence shown here is derived from an EMBL/GenBank/DDBJ whole genome shotgun (WGS) entry which is preliminary data.</text>
</comment>
<feature type="region of interest" description="Disordered" evidence="1">
    <location>
        <begin position="79"/>
        <end position="103"/>
    </location>
</feature>
<keyword evidence="3" id="KW-1185">Reference proteome</keyword>
<protein>
    <submittedName>
        <fullName evidence="2">Uncharacterized protein</fullName>
    </submittedName>
</protein>
<name>A0A162BZD8_9CRUS</name>
<proteinExistence type="predicted"/>
<feature type="compositionally biased region" description="Basic and acidic residues" evidence="1">
    <location>
        <begin position="79"/>
        <end position="96"/>
    </location>
</feature>
<gene>
    <name evidence="2" type="ORF">APZ42_004924</name>
</gene>
<dbReference type="EMBL" id="LRGB01014163">
    <property type="protein sequence ID" value="KZR99270.1"/>
    <property type="molecule type" value="Genomic_DNA"/>
</dbReference>
<dbReference type="Proteomes" id="UP000076858">
    <property type="component" value="Unassembled WGS sequence"/>
</dbReference>
<organism evidence="2 3">
    <name type="scientific">Daphnia magna</name>
    <dbReference type="NCBI Taxonomy" id="35525"/>
    <lineage>
        <taxon>Eukaryota</taxon>
        <taxon>Metazoa</taxon>
        <taxon>Ecdysozoa</taxon>
        <taxon>Arthropoda</taxon>
        <taxon>Crustacea</taxon>
        <taxon>Branchiopoda</taxon>
        <taxon>Diplostraca</taxon>
        <taxon>Cladocera</taxon>
        <taxon>Anomopoda</taxon>
        <taxon>Daphniidae</taxon>
        <taxon>Daphnia</taxon>
    </lineage>
</organism>
<evidence type="ECO:0000256" key="1">
    <source>
        <dbReference type="SAM" id="MobiDB-lite"/>
    </source>
</evidence>
<evidence type="ECO:0000313" key="3">
    <source>
        <dbReference type="Proteomes" id="UP000076858"/>
    </source>
</evidence>
<reference evidence="2 3" key="1">
    <citation type="submission" date="2016-03" db="EMBL/GenBank/DDBJ databases">
        <title>EvidentialGene: Evidence-directed Construction of Genes on Genomes.</title>
        <authorList>
            <person name="Gilbert D.G."/>
            <person name="Choi J.-H."/>
            <person name="Mockaitis K."/>
            <person name="Colbourne J."/>
            <person name="Pfrender M."/>
        </authorList>
    </citation>
    <scope>NUCLEOTIDE SEQUENCE [LARGE SCALE GENOMIC DNA]</scope>
    <source>
        <strain evidence="2 3">Xinb3</strain>
        <tissue evidence="2">Complete organism</tissue>
    </source>
</reference>
<dbReference type="AlphaFoldDB" id="A0A162BZD8"/>
<sequence length="133" mass="15348">RIDHLFRGLSPALYERLYVLGIKSCEEFLEEARLHANAVKTAYERGYEDARREREKPAVGAVGLDKVQDLQRQIQELRDELARAGDPSRRKEKEGGKANGRGSRKRKICFAVLIAMKKDTLREAARKKRRRGR</sequence>
<feature type="non-terminal residue" evidence="2">
    <location>
        <position position="1"/>
    </location>
</feature>
<evidence type="ECO:0000313" key="2">
    <source>
        <dbReference type="EMBL" id="KZR99270.1"/>
    </source>
</evidence>
<accession>A0A162BZD8</accession>